<name>A0A5B7GCS9_PORTR</name>
<organism evidence="1 2">
    <name type="scientific">Portunus trituberculatus</name>
    <name type="common">Swimming crab</name>
    <name type="synonym">Neptunus trituberculatus</name>
    <dbReference type="NCBI Taxonomy" id="210409"/>
    <lineage>
        <taxon>Eukaryota</taxon>
        <taxon>Metazoa</taxon>
        <taxon>Ecdysozoa</taxon>
        <taxon>Arthropoda</taxon>
        <taxon>Crustacea</taxon>
        <taxon>Multicrustacea</taxon>
        <taxon>Malacostraca</taxon>
        <taxon>Eumalacostraca</taxon>
        <taxon>Eucarida</taxon>
        <taxon>Decapoda</taxon>
        <taxon>Pleocyemata</taxon>
        <taxon>Brachyura</taxon>
        <taxon>Eubrachyura</taxon>
        <taxon>Portunoidea</taxon>
        <taxon>Portunidae</taxon>
        <taxon>Portuninae</taxon>
        <taxon>Portunus</taxon>
    </lineage>
</organism>
<accession>A0A5B7GCS9</accession>
<gene>
    <name evidence="1" type="ORF">E2C01_049106</name>
</gene>
<reference evidence="1 2" key="1">
    <citation type="submission" date="2019-05" db="EMBL/GenBank/DDBJ databases">
        <title>Another draft genome of Portunus trituberculatus and its Hox gene families provides insights of decapod evolution.</title>
        <authorList>
            <person name="Jeong J.-H."/>
            <person name="Song I."/>
            <person name="Kim S."/>
            <person name="Choi T."/>
            <person name="Kim D."/>
            <person name="Ryu S."/>
            <person name="Kim W."/>
        </authorList>
    </citation>
    <scope>NUCLEOTIDE SEQUENCE [LARGE SCALE GENOMIC DNA]</scope>
    <source>
        <tissue evidence="1">Muscle</tissue>
    </source>
</reference>
<evidence type="ECO:0000313" key="1">
    <source>
        <dbReference type="EMBL" id="MPC55175.1"/>
    </source>
</evidence>
<sequence length="74" mass="8142">MRYPAYVHATLRVMAGDVKGRQRVSSTTTATATITTTTITNTTTSPARRKGVASEILRQIRLQAENSLLFFSLL</sequence>
<dbReference type="AlphaFoldDB" id="A0A5B7GCS9"/>
<keyword evidence="2" id="KW-1185">Reference proteome</keyword>
<proteinExistence type="predicted"/>
<evidence type="ECO:0000313" key="2">
    <source>
        <dbReference type="Proteomes" id="UP000324222"/>
    </source>
</evidence>
<comment type="caution">
    <text evidence="1">The sequence shown here is derived from an EMBL/GenBank/DDBJ whole genome shotgun (WGS) entry which is preliminary data.</text>
</comment>
<dbReference type="EMBL" id="VSRR010012948">
    <property type="protein sequence ID" value="MPC55175.1"/>
    <property type="molecule type" value="Genomic_DNA"/>
</dbReference>
<dbReference type="Proteomes" id="UP000324222">
    <property type="component" value="Unassembled WGS sequence"/>
</dbReference>
<protein>
    <submittedName>
        <fullName evidence="1">Uncharacterized protein</fullName>
    </submittedName>
</protein>